<dbReference type="GO" id="GO:0005886">
    <property type="term" value="C:plasma membrane"/>
    <property type="evidence" value="ECO:0007669"/>
    <property type="project" value="UniProtKB-SubCell"/>
</dbReference>
<feature type="transmembrane region" description="Helical" evidence="11">
    <location>
        <begin position="232"/>
        <end position="257"/>
    </location>
</feature>
<dbReference type="EMBL" id="PEXU01000023">
    <property type="protein sequence ID" value="PIS42726.1"/>
    <property type="molecule type" value="Genomic_DNA"/>
</dbReference>
<dbReference type="InterPro" id="IPR004513">
    <property type="entry name" value="FtsX"/>
</dbReference>
<evidence type="ECO:0000256" key="5">
    <source>
        <dbReference type="ARBA" id="ARBA00022618"/>
    </source>
</evidence>
<keyword evidence="9 10" id="KW-0131">Cell cycle</keyword>
<feature type="transmembrane region" description="Helical" evidence="11">
    <location>
        <begin position="176"/>
        <end position="199"/>
    </location>
</feature>
<proteinExistence type="inferred from homology"/>
<keyword evidence="7 11" id="KW-1133">Transmembrane helix</keyword>
<sequence length="305" mass="34878">MFFIALYRIFKFGFQNFWRNFWLSIVTVFILVLTLFSISVVYTLNVVADNAINAIKEKVDIDLFFDPTIPEDKIFAVQAYLESQPDVKAVEYISKEQALESFRAEHQDDPTIQESLSELTENPLPATLVVKAKALEDYSNIVVNLDNSEYSHLISSRNFEDNQVVIDRLSSITDRIYQVGIGVSLIFILVAILVVFNAIRMNIYTQREELGIMRLVGANNIFIRLPFIIESILYALLASILTILILYPLLSAVSPYINNLFEGYDFKMFSYFTANFWNILGLEIIISVVISVISSMIAIGRYLRV</sequence>
<feature type="transmembrane region" description="Helical" evidence="11">
    <location>
        <begin position="21"/>
        <end position="44"/>
    </location>
</feature>
<dbReference type="GO" id="GO:0051301">
    <property type="term" value="P:cell division"/>
    <property type="evidence" value="ECO:0007669"/>
    <property type="project" value="UniProtKB-KW"/>
</dbReference>
<comment type="similarity">
    <text evidence="2 10">Belongs to the ABC-4 integral membrane protein family. FtsX subfamily.</text>
</comment>
<comment type="subcellular location">
    <subcellularLocation>
        <location evidence="1">Cell membrane</location>
        <topology evidence="1">Multi-pass membrane protein</topology>
    </subcellularLocation>
</comment>
<keyword evidence="6 11" id="KW-0812">Transmembrane</keyword>
<evidence type="ECO:0000256" key="7">
    <source>
        <dbReference type="ARBA" id="ARBA00022989"/>
    </source>
</evidence>
<evidence type="ECO:0000256" key="2">
    <source>
        <dbReference type="ARBA" id="ARBA00007379"/>
    </source>
</evidence>
<evidence type="ECO:0000259" key="12">
    <source>
        <dbReference type="Pfam" id="PF02687"/>
    </source>
</evidence>
<keyword evidence="5 10" id="KW-0132">Cell division</keyword>
<reference evidence="14 15" key="1">
    <citation type="submission" date="2017-09" db="EMBL/GenBank/DDBJ databases">
        <title>Depth-based differentiation of microbial function through sediment-hosted aquifers and enrichment of novel symbionts in the deep terrestrial subsurface.</title>
        <authorList>
            <person name="Probst A.J."/>
            <person name="Ladd B."/>
            <person name="Jarett J.K."/>
            <person name="Geller-Mcgrath D.E."/>
            <person name="Sieber C.M."/>
            <person name="Emerson J.B."/>
            <person name="Anantharaman K."/>
            <person name="Thomas B.C."/>
            <person name="Malmstrom R."/>
            <person name="Stieglmeier M."/>
            <person name="Klingl A."/>
            <person name="Woyke T."/>
            <person name="Ryan C.M."/>
            <person name="Banfield J.F."/>
        </authorList>
    </citation>
    <scope>NUCLEOTIDE SEQUENCE [LARGE SCALE GENOMIC DNA]</scope>
    <source>
        <strain evidence="14">CG08_land_8_20_14_0_20_40_16</strain>
    </source>
</reference>
<dbReference type="Pfam" id="PF18075">
    <property type="entry name" value="FtsX_ECD"/>
    <property type="match status" value="1"/>
</dbReference>
<dbReference type="PIRSF" id="PIRSF003097">
    <property type="entry name" value="FtsX"/>
    <property type="match status" value="1"/>
</dbReference>
<dbReference type="InterPro" id="IPR003838">
    <property type="entry name" value="ABC3_permease_C"/>
</dbReference>
<evidence type="ECO:0000259" key="13">
    <source>
        <dbReference type="Pfam" id="PF18075"/>
    </source>
</evidence>
<evidence type="ECO:0000256" key="6">
    <source>
        <dbReference type="ARBA" id="ARBA00022692"/>
    </source>
</evidence>
<keyword evidence="4 10" id="KW-1003">Cell membrane</keyword>
<dbReference type="PANTHER" id="PTHR47755:SF1">
    <property type="entry name" value="CELL DIVISION PROTEIN FTSX"/>
    <property type="match status" value="1"/>
</dbReference>
<evidence type="ECO:0000256" key="3">
    <source>
        <dbReference type="ARBA" id="ARBA00021907"/>
    </source>
</evidence>
<evidence type="ECO:0000313" key="14">
    <source>
        <dbReference type="EMBL" id="PIS42726.1"/>
    </source>
</evidence>
<evidence type="ECO:0000256" key="10">
    <source>
        <dbReference type="PIRNR" id="PIRNR003097"/>
    </source>
</evidence>
<accession>A0A2H0YWB5</accession>
<dbReference type="Gene3D" id="3.30.70.3040">
    <property type="match status" value="1"/>
</dbReference>
<evidence type="ECO:0000256" key="1">
    <source>
        <dbReference type="ARBA" id="ARBA00004651"/>
    </source>
</evidence>
<evidence type="ECO:0000256" key="11">
    <source>
        <dbReference type="SAM" id="Phobius"/>
    </source>
</evidence>
<feature type="domain" description="FtsX extracellular" evidence="13">
    <location>
        <begin position="59"/>
        <end position="146"/>
    </location>
</feature>
<protein>
    <recommendedName>
        <fullName evidence="3 10">Cell division protein FtsX</fullName>
    </recommendedName>
</protein>
<organism evidence="14 15">
    <name type="scientific">Candidatus Kerfeldbacteria bacterium CG08_land_8_20_14_0_20_40_16</name>
    <dbReference type="NCBI Taxonomy" id="2014244"/>
    <lineage>
        <taxon>Bacteria</taxon>
        <taxon>Candidatus Kerfeldiibacteriota</taxon>
    </lineage>
</organism>
<dbReference type="Pfam" id="PF02687">
    <property type="entry name" value="FtsX"/>
    <property type="match status" value="1"/>
</dbReference>
<comment type="caution">
    <text evidence="14">The sequence shown here is derived from an EMBL/GenBank/DDBJ whole genome shotgun (WGS) entry which is preliminary data.</text>
</comment>
<dbReference type="InterPro" id="IPR040690">
    <property type="entry name" value="FtsX_ECD"/>
</dbReference>
<feature type="transmembrane region" description="Helical" evidence="11">
    <location>
        <begin position="277"/>
        <end position="299"/>
    </location>
</feature>
<evidence type="ECO:0000313" key="15">
    <source>
        <dbReference type="Proteomes" id="UP000231542"/>
    </source>
</evidence>
<name>A0A2H0YWB5_9BACT</name>
<feature type="domain" description="ABC3 transporter permease C-terminal" evidence="12">
    <location>
        <begin position="183"/>
        <end position="299"/>
    </location>
</feature>
<evidence type="ECO:0000256" key="4">
    <source>
        <dbReference type="ARBA" id="ARBA00022475"/>
    </source>
</evidence>
<gene>
    <name evidence="14" type="ORF">COT24_01870</name>
</gene>
<keyword evidence="8 10" id="KW-0472">Membrane</keyword>
<dbReference type="PANTHER" id="PTHR47755">
    <property type="entry name" value="CELL DIVISION PROTEIN FTSX"/>
    <property type="match status" value="1"/>
</dbReference>
<evidence type="ECO:0000256" key="9">
    <source>
        <dbReference type="ARBA" id="ARBA00023306"/>
    </source>
</evidence>
<dbReference type="AlphaFoldDB" id="A0A2H0YWB5"/>
<evidence type="ECO:0000256" key="8">
    <source>
        <dbReference type="ARBA" id="ARBA00023136"/>
    </source>
</evidence>
<dbReference type="Proteomes" id="UP000231542">
    <property type="component" value="Unassembled WGS sequence"/>
</dbReference>